<dbReference type="PANTHER" id="PTHR43818">
    <property type="entry name" value="BCDNA.GH03377"/>
    <property type="match status" value="1"/>
</dbReference>
<dbReference type="EMBL" id="CP010904">
    <property type="protein sequence ID" value="AKJ64386.1"/>
    <property type="molecule type" value="Genomic_DNA"/>
</dbReference>
<dbReference type="InterPro" id="IPR000683">
    <property type="entry name" value="Gfo/Idh/MocA-like_OxRdtase_N"/>
</dbReference>
<feature type="domain" description="Gfo/Idh/MocA-like oxidoreductase N-terminal" evidence="1">
    <location>
        <begin position="43"/>
        <end position="167"/>
    </location>
</feature>
<dbReference type="Gene3D" id="3.40.50.720">
    <property type="entry name" value="NAD(P)-binding Rossmann-like Domain"/>
    <property type="match status" value="1"/>
</dbReference>
<dbReference type="RefSeq" id="WP_052881721.1">
    <property type="nucleotide sequence ID" value="NZ_CP010904.1"/>
</dbReference>
<keyword evidence="3" id="KW-0560">Oxidoreductase</keyword>
<reference evidence="4" key="1">
    <citation type="submission" date="2015-02" db="EMBL/GenBank/DDBJ databases">
        <title>Description and complete genome sequence of the first cultured representative of the subdivision 5 of the Verrucomicrobia phylum.</title>
        <authorList>
            <person name="Spring S."/>
            <person name="Bunk B."/>
            <person name="Sproer C."/>
            <person name="Klenk H.-P."/>
        </authorList>
    </citation>
    <scope>NUCLEOTIDE SEQUENCE [LARGE SCALE GENOMIC DNA]</scope>
    <source>
        <strain evidence="4">L21-Fru-AB</strain>
    </source>
</reference>
<dbReference type="GO" id="GO:0033712">
    <property type="term" value="F:1,5-anhydro-D-fructose reductase (1,5-anhydro-D-mannitol-forming) activity"/>
    <property type="evidence" value="ECO:0007669"/>
    <property type="project" value="UniProtKB-EC"/>
</dbReference>
<dbReference type="Gene3D" id="3.30.360.10">
    <property type="entry name" value="Dihydrodipicolinate Reductase, domain 2"/>
    <property type="match status" value="1"/>
</dbReference>
<evidence type="ECO:0000259" key="1">
    <source>
        <dbReference type="Pfam" id="PF01408"/>
    </source>
</evidence>
<dbReference type="InterPro" id="IPR036291">
    <property type="entry name" value="NAD(P)-bd_dom_sf"/>
</dbReference>
<dbReference type="InterPro" id="IPR050463">
    <property type="entry name" value="Gfo/Idh/MocA_oxidrdct_glycsds"/>
</dbReference>
<dbReference type="SUPFAM" id="SSF51735">
    <property type="entry name" value="NAD(P)-binding Rossmann-fold domains"/>
    <property type="match status" value="1"/>
</dbReference>
<dbReference type="Proteomes" id="UP000035268">
    <property type="component" value="Chromosome"/>
</dbReference>
<gene>
    <name evidence="3" type="primary">afr_1</name>
    <name evidence="3" type="ORF">L21SP4_01136</name>
</gene>
<proteinExistence type="predicted"/>
<dbReference type="PANTHER" id="PTHR43818:SF5">
    <property type="entry name" value="OXIDOREDUCTASE FAMILY PROTEIN"/>
    <property type="match status" value="1"/>
</dbReference>
<feature type="domain" description="Gfo/Idh/MocA-like oxidoreductase bacterial type C-terminal" evidence="2">
    <location>
        <begin position="218"/>
        <end position="444"/>
    </location>
</feature>
<reference evidence="3 4" key="2">
    <citation type="journal article" date="2016" name="ISME J.">
        <title>Characterization of the first cultured representative of Verrucomicrobia subdivision 5 indicates the proposal of a novel phylum.</title>
        <authorList>
            <person name="Spring S."/>
            <person name="Bunk B."/>
            <person name="Sproer C."/>
            <person name="Schumann P."/>
            <person name="Rohde M."/>
            <person name="Tindall B.J."/>
            <person name="Klenk H.P."/>
        </authorList>
    </citation>
    <scope>NUCLEOTIDE SEQUENCE [LARGE SCALE GENOMIC DNA]</scope>
    <source>
        <strain evidence="3 4">L21-Fru-AB</strain>
    </source>
</reference>
<dbReference type="Pfam" id="PF01408">
    <property type="entry name" value="GFO_IDH_MocA"/>
    <property type="match status" value="1"/>
</dbReference>
<accession>A0A0G3ED41</accession>
<dbReference type="OrthoDB" id="9792935at2"/>
<protein>
    <submittedName>
        <fullName evidence="3">1,5-anhydro-D-fructose reductase</fullName>
        <ecNumber evidence="3">1.1.1.292</ecNumber>
    </submittedName>
</protein>
<sequence length="445" mass="50254">MKKRRTGTNGLARRAFLRSAAALSSPLILPRGVRGMPAPSNRITVGFIGLGRHGFGVNLKSMLAQPDMEPVALCDVDTDYLKRAMDHVKSTREITLDRKAVTTDWREVIARSDIDAVMISTPDHWHVPIALAALRAGKDVICEKPTLTIEEGQVLRRTVREYGRVFQGSMEDRAMPMYHRMAELVRNGHIGKLRHIGITVPGAPWSETPPRGQPPQFEVKSVPVPATLDYDMWLGPAPEAPYQPERVHYMNPAGGWRFIRDYSGGMLSDWGVHMGDTAQWASNTESTGPIDVSGRGYFFRDGLYNTAHQFQVRYRYAEGFDMTIESGGTGIRFEGTDGWLEVSAWARPIQASDPTVLRHITGPNEVRLYTDYSREHRNFLDCVKSRRDPYFPVEALHRVSTIVHLGNIALQLERPLTWDPQQERFPDDARACSMMSREMRAPWTL</sequence>
<dbReference type="SUPFAM" id="SSF55347">
    <property type="entry name" value="Glyceraldehyde-3-phosphate dehydrogenase-like, C-terminal domain"/>
    <property type="match status" value="1"/>
</dbReference>
<dbReference type="InterPro" id="IPR006311">
    <property type="entry name" value="TAT_signal"/>
</dbReference>
<dbReference type="InterPro" id="IPR043906">
    <property type="entry name" value="Gfo/Idh/MocA_OxRdtase_bact_C"/>
</dbReference>
<evidence type="ECO:0000313" key="4">
    <source>
        <dbReference type="Proteomes" id="UP000035268"/>
    </source>
</evidence>
<keyword evidence="4" id="KW-1185">Reference proteome</keyword>
<dbReference type="GO" id="GO:0000166">
    <property type="term" value="F:nucleotide binding"/>
    <property type="evidence" value="ECO:0007669"/>
    <property type="project" value="InterPro"/>
</dbReference>
<dbReference type="AlphaFoldDB" id="A0A0G3ED41"/>
<evidence type="ECO:0000259" key="2">
    <source>
        <dbReference type="Pfam" id="PF19051"/>
    </source>
</evidence>
<dbReference type="Pfam" id="PF19051">
    <property type="entry name" value="GFO_IDH_MocA_C2"/>
    <property type="match status" value="1"/>
</dbReference>
<dbReference type="EC" id="1.1.1.292" evidence="3"/>
<evidence type="ECO:0000313" key="3">
    <source>
        <dbReference type="EMBL" id="AKJ64386.1"/>
    </source>
</evidence>
<dbReference type="PROSITE" id="PS51318">
    <property type="entry name" value="TAT"/>
    <property type="match status" value="1"/>
</dbReference>
<name>A0A0G3ED41_9BACT</name>
<dbReference type="KEGG" id="vbl:L21SP4_01136"/>
<organism evidence="3 4">
    <name type="scientific">Kiritimatiella glycovorans</name>
    <dbReference type="NCBI Taxonomy" id="1307763"/>
    <lineage>
        <taxon>Bacteria</taxon>
        <taxon>Pseudomonadati</taxon>
        <taxon>Kiritimatiellota</taxon>
        <taxon>Kiritimatiellia</taxon>
        <taxon>Kiritimatiellales</taxon>
        <taxon>Kiritimatiellaceae</taxon>
        <taxon>Kiritimatiella</taxon>
    </lineage>
</organism>
<dbReference type="STRING" id="1307763.L21SP4_01136"/>